<dbReference type="PROSITE" id="PS50885">
    <property type="entry name" value="HAMP"/>
    <property type="match status" value="1"/>
</dbReference>
<dbReference type="InterPro" id="IPR050706">
    <property type="entry name" value="Cyclic-di-GMP_PDE-like"/>
</dbReference>
<dbReference type="EMBL" id="FNPV01000013">
    <property type="protein sequence ID" value="SDZ21414.1"/>
    <property type="molecule type" value="Genomic_DNA"/>
</dbReference>
<dbReference type="Pfam" id="PF00672">
    <property type="entry name" value="HAMP"/>
    <property type="match status" value="1"/>
</dbReference>
<dbReference type="SUPFAM" id="SSF158472">
    <property type="entry name" value="HAMP domain-like"/>
    <property type="match status" value="1"/>
</dbReference>
<dbReference type="STRING" id="159292.SAMN05192546_1134"/>
<dbReference type="Pfam" id="PF00563">
    <property type="entry name" value="EAL"/>
    <property type="match status" value="1"/>
</dbReference>
<evidence type="ECO:0000259" key="1">
    <source>
        <dbReference type="PROSITE" id="PS50883"/>
    </source>
</evidence>
<dbReference type="SMART" id="SM00052">
    <property type="entry name" value="EAL"/>
    <property type="match status" value="1"/>
</dbReference>
<dbReference type="OrthoDB" id="9762141at2"/>
<dbReference type="AlphaFoldDB" id="A0A1H3R6K8"/>
<dbReference type="Gene3D" id="3.30.450.20">
    <property type="entry name" value="PAS domain"/>
    <property type="match status" value="2"/>
</dbReference>
<dbReference type="InterPro" id="IPR029787">
    <property type="entry name" value="Nucleotide_cyclase"/>
</dbReference>
<dbReference type="InterPro" id="IPR003660">
    <property type="entry name" value="HAMP_dom"/>
</dbReference>
<dbReference type="NCBIfam" id="TIGR00254">
    <property type="entry name" value="GGDEF"/>
    <property type="match status" value="1"/>
</dbReference>
<dbReference type="GO" id="GO:0016020">
    <property type="term" value="C:membrane"/>
    <property type="evidence" value="ECO:0007669"/>
    <property type="project" value="InterPro"/>
</dbReference>
<dbReference type="SMART" id="SM00267">
    <property type="entry name" value="GGDEF"/>
    <property type="match status" value="1"/>
</dbReference>
<dbReference type="RefSeq" id="WP_093315491.1">
    <property type="nucleotide sequence ID" value="NZ_FNPV01000013.1"/>
</dbReference>
<evidence type="ECO:0000313" key="5">
    <source>
        <dbReference type="Proteomes" id="UP000199230"/>
    </source>
</evidence>
<dbReference type="CDD" id="cd01948">
    <property type="entry name" value="EAL"/>
    <property type="match status" value="1"/>
</dbReference>
<accession>A0A1H3R6K8</accession>
<dbReference type="Gene3D" id="1.10.8.500">
    <property type="entry name" value="HAMP domain in histidine kinase"/>
    <property type="match status" value="1"/>
</dbReference>
<dbReference type="PANTHER" id="PTHR33121:SF79">
    <property type="entry name" value="CYCLIC DI-GMP PHOSPHODIESTERASE PDED-RELATED"/>
    <property type="match status" value="1"/>
</dbReference>
<organism evidence="4 5">
    <name type="scientific">Tindallia californiensis</name>
    <dbReference type="NCBI Taxonomy" id="159292"/>
    <lineage>
        <taxon>Bacteria</taxon>
        <taxon>Bacillati</taxon>
        <taxon>Bacillota</taxon>
        <taxon>Clostridia</taxon>
        <taxon>Peptostreptococcales</taxon>
        <taxon>Tindalliaceae</taxon>
        <taxon>Tindallia</taxon>
    </lineage>
</organism>
<keyword evidence="5" id="KW-1185">Reference proteome</keyword>
<dbReference type="Gene3D" id="3.30.70.270">
    <property type="match status" value="1"/>
</dbReference>
<dbReference type="CDD" id="cd12914">
    <property type="entry name" value="PDC1_DGC_like"/>
    <property type="match status" value="1"/>
</dbReference>
<dbReference type="Proteomes" id="UP000199230">
    <property type="component" value="Unassembled WGS sequence"/>
</dbReference>
<dbReference type="InterPro" id="IPR000160">
    <property type="entry name" value="GGDEF_dom"/>
</dbReference>
<dbReference type="SMART" id="SM00304">
    <property type="entry name" value="HAMP"/>
    <property type="match status" value="1"/>
</dbReference>
<sequence>MKSIRTKLLALILGVSLVMALLTGYLAQQVGWRVVAGETEKTLETMARESAEKLAMMFEMQWNHLEILAAQPAFIQGDLETQLDILRQERDRLNLDEFAIIDDKGNAFYTDGTEVNLMDRSHIQRSLAGQRAISDVLISRITGEPFVALMVPMETEDGRPALIYLRNDGAMINDLVSEVKTEIQGKAYMINDFGAFQAYPENEEIVYRRETLETQARFFPELKERRNFVREAMKNQQGSGSYWVEEEKYFMGYARVPGTQFTLLAGRLATDAMMPMESFQQTFYPMVWMLIAIAATASMVLANHFSRPILELEQLFARAADGDLTVRAKFNHKDEIQKAGKSFNRMMDQINLLTYYDPVTGLPNHRVIDEDFQKHVEKKENPSLWTLVIVAPDKFGRMNEKYGYLHGNEMLRKIAERIRQIHDQDCFLYRGLSDEFLILCHEGESVAHSLQQATEMLSELQRPFMLENEEQRLAFSVGISVYPDHCRSLKDLMKNAGFAKNIAKERGGRQVQLFDPETMDEVLSQRELEKDLVEALEENQFYLEYQPLVSLKDGEMVGVEALVRWNHPIYGRIPPDEFISLAERSGQIRKIENLVMREACHQHQEWEKMGLNPGIMAINISARHFGAIEFLKDLEAVLEETGIKSSSLEIELTESTVIQDVEGSVEKLRQLQRKQIRISIDDFGTGYSSLSYLVRLPVNTLKIDKSFITNLEYSRQNRDIASTIIAMGRSLGLTLISEGIETEDQLKFIRDEQCPVGQGYYFSKPVRAEKITEMLQDKRFQIKVKEDSGY</sequence>
<dbReference type="CDD" id="cd06225">
    <property type="entry name" value="HAMP"/>
    <property type="match status" value="1"/>
</dbReference>
<reference evidence="4 5" key="1">
    <citation type="submission" date="2016-10" db="EMBL/GenBank/DDBJ databases">
        <authorList>
            <person name="de Groot N.N."/>
        </authorList>
    </citation>
    <scope>NUCLEOTIDE SEQUENCE [LARGE SCALE GENOMIC DNA]</scope>
    <source>
        <strain evidence="4 5">APO</strain>
    </source>
</reference>
<evidence type="ECO:0000313" key="4">
    <source>
        <dbReference type="EMBL" id="SDZ21414.1"/>
    </source>
</evidence>
<proteinExistence type="predicted"/>
<dbReference type="Gene3D" id="3.20.20.450">
    <property type="entry name" value="EAL domain"/>
    <property type="match status" value="1"/>
</dbReference>
<dbReference type="PROSITE" id="PS50887">
    <property type="entry name" value="GGDEF"/>
    <property type="match status" value="1"/>
</dbReference>
<feature type="domain" description="GGDEF" evidence="3">
    <location>
        <begin position="383"/>
        <end position="516"/>
    </location>
</feature>
<dbReference type="PROSITE" id="PS50883">
    <property type="entry name" value="EAL"/>
    <property type="match status" value="1"/>
</dbReference>
<evidence type="ECO:0000259" key="3">
    <source>
        <dbReference type="PROSITE" id="PS50887"/>
    </source>
</evidence>
<dbReference type="InterPro" id="IPR043128">
    <property type="entry name" value="Rev_trsase/Diguanyl_cyclase"/>
</dbReference>
<dbReference type="CDD" id="cd01949">
    <property type="entry name" value="GGDEF"/>
    <property type="match status" value="1"/>
</dbReference>
<gene>
    <name evidence="4" type="ORF">SAMN05192546_1134</name>
</gene>
<dbReference type="GO" id="GO:0071111">
    <property type="term" value="F:cyclic-guanylate-specific phosphodiesterase activity"/>
    <property type="evidence" value="ECO:0007669"/>
    <property type="project" value="InterPro"/>
</dbReference>
<protein>
    <submittedName>
        <fullName evidence="4">Diguanylate cyclase (GGDEF) domain-containing protein</fullName>
    </submittedName>
</protein>
<dbReference type="InterPro" id="IPR035919">
    <property type="entry name" value="EAL_sf"/>
</dbReference>
<name>A0A1H3R6K8_9FIRM</name>
<feature type="domain" description="HAMP" evidence="2">
    <location>
        <begin position="303"/>
        <end position="355"/>
    </location>
</feature>
<dbReference type="SUPFAM" id="SSF55073">
    <property type="entry name" value="Nucleotide cyclase"/>
    <property type="match status" value="1"/>
</dbReference>
<dbReference type="PANTHER" id="PTHR33121">
    <property type="entry name" value="CYCLIC DI-GMP PHOSPHODIESTERASE PDEF"/>
    <property type="match status" value="1"/>
</dbReference>
<feature type="domain" description="EAL" evidence="1">
    <location>
        <begin position="525"/>
        <end position="779"/>
    </location>
</feature>
<dbReference type="GO" id="GO:0007165">
    <property type="term" value="P:signal transduction"/>
    <property type="evidence" value="ECO:0007669"/>
    <property type="project" value="InterPro"/>
</dbReference>
<dbReference type="InterPro" id="IPR001633">
    <property type="entry name" value="EAL_dom"/>
</dbReference>
<evidence type="ECO:0000259" key="2">
    <source>
        <dbReference type="PROSITE" id="PS50885"/>
    </source>
</evidence>
<dbReference type="Pfam" id="PF00990">
    <property type="entry name" value="GGDEF"/>
    <property type="match status" value="1"/>
</dbReference>
<dbReference type="SUPFAM" id="SSF141868">
    <property type="entry name" value="EAL domain-like"/>
    <property type="match status" value="1"/>
</dbReference>